<dbReference type="EMBL" id="BJYT01000035">
    <property type="protein sequence ID" value="GEO11991.1"/>
    <property type="molecule type" value="Genomic_DNA"/>
</dbReference>
<dbReference type="InterPro" id="IPR052893">
    <property type="entry name" value="TCS_response_regulator"/>
</dbReference>
<dbReference type="InterPro" id="IPR001789">
    <property type="entry name" value="Sig_transdc_resp-reg_receiver"/>
</dbReference>
<keyword evidence="4" id="KW-1185">Reference proteome</keyword>
<protein>
    <recommendedName>
        <fullName evidence="2">Response regulatory domain-containing protein</fullName>
    </recommendedName>
</protein>
<dbReference type="Pfam" id="PF00072">
    <property type="entry name" value="Response_reg"/>
    <property type="match status" value="1"/>
</dbReference>
<dbReference type="SUPFAM" id="SSF52172">
    <property type="entry name" value="CheY-like"/>
    <property type="match status" value="1"/>
</dbReference>
<comment type="caution">
    <text evidence="3">The sequence shown here is derived from an EMBL/GenBank/DDBJ whole genome shotgun (WGS) entry which is preliminary data.</text>
</comment>
<comment type="caution">
    <text evidence="1">Lacks conserved residue(s) required for the propagation of feature annotation.</text>
</comment>
<proteinExistence type="predicted"/>
<feature type="domain" description="Response regulatory" evidence="2">
    <location>
        <begin position="5"/>
        <end position="127"/>
    </location>
</feature>
<dbReference type="PANTHER" id="PTHR44520">
    <property type="entry name" value="RESPONSE REGULATOR RCP1-RELATED"/>
    <property type="match status" value="1"/>
</dbReference>
<dbReference type="Gene3D" id="3.40.50.2300">
    <property type="match status" value="1"/>
</dbReference>
<organism evidence="3 4">
    <name type="scientific">Segetibacter aerophilus</name>
    <dbReference type="NCBI Taxonomy" id="670293"/>
    <lineage>
        <taxon>Bacteria</taxon>
        <taxon>Pseudomonadati</taxon>
        <taxon>Bacteroidota</taxon>
        <taxon>Chitinophagia</taxon>
        <taxon>Chitinophagales</taxon>
        <taxon>Chitinophagaceae</taxon>
        <taxon>Segetibacter</taxon>
    </lineage>
</organism>
<dbReference type="OrthoDB" id="958614at2"/>
<dbReference type="PROSITE" id="PS50110">
    <property type="entry name" value="RESPONSE_REGULATORY"/>
    <property type="match status" value="1"/>
</dbReference>
<dbReference type="GO" id="GO:0000160">
    <property type="term" value="P:phosphorelay signal transduction system"/>
    <property type="evidence" value="ECO:0007669"/>
    <property type="project" value="InterPro"/>
</dbReference>
<dbReference type="PANTHER" id="PTHR44520:SF2">
    <property type="entry name" value="RESPONSE REGULATOR RCP1"/>
    <property type="match status" value="1"/>
</dbReference>
<gene>
    <name evidence="3" type="ORF">SAE01_44870</name>
</gene>
<dbReference type="AlphaFoldDB" id="A0A512BJ46"/>
<dbReference type="Proteomes" id="UP000321513">
    <property type="component" value="Unassembled WGS sequence"/>
</dbReference>
<name>A0A512BJ46_9BACT</name>
<sequence length="139" mass="16004">MNEGPIIIIDADDKSRQFYANVIKTIDVHNEIRFFENGLSALDYLYTTTEKPFIILAEVNLPGMNGLELKETINNDEQLKDKGIPFVFISTDTSAEAIRTAHKLNVQGYFEKPGELAYVEQLMVRIFEYWELCKHINNT</sequence>
<evidence type="ECO:0000259" key="2">
    <source>
        <dbReference type="PROSITE" id="PS50110"/>
    </source>
</evidence>
<dbReference type="InterPro" id="IPR011006">
    <property type="entry name" value="CheY-like_superfamily"/>
</dbReference>
<evidence type="ECO:0000313" key="4">
    <source>
        <dbReference type="Proteomes" id="UP000321513"/>
    </source>
</evidence>
<evidence type="ECO:0000313" key="3">
    <source>
        <dbReference type="EMBL" id="GEO11991.1"/>
    </source>
</evidence>
<accession>A0A512BJ46</accession>
<dbReference type="SMART" id="SM00448">
    <property type="entry name" value="REC"/>
    <property type="match status" value="1"/>
</dbReference>
<reference evidence="3 4" key="1">
    <citation type="submission" date="2019-07" db="EMBL/GenBank/DDBJ databases">
        <title>Whole genome shotgun sequence of Segetibacter aerophilus NBRC 106135.</title>
        <authorList>
            <person name="Hosoyama A."/>
            <person name="Uohara A."/>
            <person name="Ohji S."/>
            <person name="Ichikawa N."/>
        </authorList>
    </citation>
    <scope>NUCLEOTIDE SEQUENCE [LARGE SCALE GENOMIC DNA]</scope>
    <source>
        <strain evidence="3 4">NBRC 106135</strain>
    </source>
</reference>
<evidence type="ECO:0000256" key="1">
    <source>
        <dbReference type="PROSITE-ProRule" id="PRU00169"/>
    </source>
</evidence>
<dbReference type="RefSeq" id="WP_147206118.1">
    <property type="nucleotide sequence ID" value="NZ_BJYT01000035.1"/>
</dbReference>